<dbReference type="AlphaFoldDB" id="A0A5B7CUH0"/>
<evidence type="ECO:0000313" key="3">
    <source>
        <dbReference type="Proteomes" id="UP000324222"/>
    </source>
</evidence>
<dbReference type="Proteomes" id="UP000324222">
    <property type="component" value="Unassembled WGS sequence"/>
</dbReference>
<feature type="region of interest" description="Disordered" evidence="1">
    <location>
        <begin position="40"/>
        <end position="62"/>
    </location>
</feature>
<name>A0A5B7CUH0_PORTR</name>
<accession>A0A5B7CUH0</accession>
<evidence type="ECO:0000256" key="1">
    <source>
        <dbReference type="SAM" id="MobiDB-lite"/>
    </source>
</evidence>
<protein>
    <submittedName>
        <fullName evidence="2">Uncharacterized protein</fullName>
    </submittedName>
</protein>
<reference evidence="2 3" key="1">
    <citation type="submission" date="2019-05" db="EMBL/GenBank/DDBJ databases">
        <title>Another draft genome of Portunus trituberculatus and its Hox gene families provides insights of decapod evolution.</title>
        <authorList>
            <person name="Jeong J.-H."/>
            <person name="Song I."/>
            <person name="Kim S."/>
            <person name="Choi T."/>
            <person name="Kim D."/>
            <person name="Ryu S."/>
            <person name="Kim W."/>
        </authorList>
    </citation>
    <scope>NUCLEOTIDE SEQUENCE [LARGE SCALE GENOMIC DNA]</scope>
    <source>
        <tissue evidence="2">Muscle</tissue>
    </source>
</reference>
<gene>
    <name evidence="2" type="ORF">E2C01_006191</name>
</gene>
<sequence length="273" mass="28465">MTPESPTVSHPKATLSPTMNHTSSLTFLLFLASSGSISARTQRLTDTGHNPPPPDTPHTHRIPSSCAPSVCGKLQNKKNKITKLKKHHAKQNINTSPLILASHHHHSGALVTYRGDAGVVERLADVNESVSVAGYLLDDLNAVVITIVVIQRHEGRLLQTQTHQDMRSVCGLKSEYVRVSESVVKVSGGVPTGVGGAAQVQRPLVLGAALPGAVAAPRLVGVLGAEGRHAALVGQEGEERGERVGGGEGVQAGQGVQARRGPKGGEAVQGVEA</sequence>
<keyword evidence="3" id="KW-1185">Reference proteome</keyword>
<organism evidence="2 3">
    <name type="scientific">Portunus trituberculatus</name>
    <name type="common">Swimming crab</name>
    <name type="synonym">Neptunus trituberculatus</name>
    <dbReference type="NCBI Taxonomy" id="210409"/>
    <lineage>
        <taxon>Eukaryota</taxon>
        <taxon>Metazoa</taxon>
        <taxon>Ecdysozoa</taxon>
        <taxon>Arthropoda</taxon>
        <taxon>Crustacea</taxon>
        <taxon>Multicrustacea</taxon>
        <taxon>Malacostraca</taxon>
        <taxon>Eumalacostraca</taxon>
        <taxon>Eucarida</taxon>
        <taxon>Decapoda</taxon>
        <taxon>Pleocyemata</taxon>
        <taxon>Brachyura</taxon>
        <taxon>Eubrachyura</taxon>
        <taxon>Portunoidea</taxon>
        <taxon>Portunidae</taxon>
        <taxon>Portuninae</taxon>
        <taxon>Portunus</taxon>
    </lineage>
</organism>
<evidence type="ECO:0000313" key="2">
    <source>
        <dbReference type="EMBL" id="MPC13457.1"/>
    </source>
</evidence>
<feature type="region of interest" description="Disordered" evidence="1">
    <location>
        <begin position="233"/>
        <end position="273"/>
    </location>
</feature>
<proteinExistence type="predicted"/>
<comment type="caution">
    <text evidence="2">The sequence shown here is derived from an EMBL/GenBank/DDBJ whole genome shotgun (WGS) entry which is preliminary data.</text>
</comment>
<dbReference type="EMBL" id="VSRR010000282">
    <property type="protein sequence ID" value="MPC13457.1"/>
    <property type="molecule type" value="Genomic_DNA"/>
</dbReference>